<evidence type="ECO:0000256" key="1">
    <source>
        <dbReference type="SAM" id="MobiDB-lite"/>
    </source>
</evidence>
<protein>
    <submittedName>
        <fullName evidence="2">10734_t:CDS:1</fullName>
    </submittedName>
</protein>
<comment type="caution">
    <text evidence="2">The sequence shown here is derived from an EMBL/GenBank/DDBJ whole genome shotgun (WGS) entry which is preliminary data.</text>
</comment>
<evidence type="ECO:0000313" key="3">
    <source>
        <dbReference type="Proteomes" id="UP000789739"/>
    </source>
</evidence>
<evidence type="ECO:0000313" key="2">
    <source>
        <dbReference type="EMBL" id="CAG8625555.1"/>
    </source>
</evidence>
<name>A0A9N9D7W2_9GLOM</name>
<keyword evidence="3" id="KW-1185">Reference proteome</keyword>
<feature type="region of interest" description="Disordered" evidence="1">
    <location>
        <begin position="28"/>
        <end position="57"/>
    </location>
</feature>
<dbReference type="Proteomes" id="UP000789739">
    <property type="component" value="Unassembled WGS sequence"/>
</dbReference>
<gene>
    <name evidence="2" type="ORF">PBRASI_LOCUS8957</name>
</gene>
<feature type="compositionally biased region" description="Low complexity" evidence="1">
    <location>
        <begin position="33"/>
        <end position="47"/>
    </location>
</feature>
<sequence>NNSDSNSTCFESYQESPSYTIDDIGLNSKPVENSNTNTTVSFNNATTRTHHSSESDKAELDIIDGEIRAVYGNCAVRFELPSSDNEIRDMVKMWRRRGRGRKHVNPYMVYRALLSLSKKLDCMKKEFPSGAFQCYVSGFTSKTWKKKTDSAKKAIETLAAEINTCIKKENSKPT</sequence>
<proteinExistence type="predicted"/>
<reference evidence="2" key="1">
    <citation type="submission" date="2021-06" db="EMBL/GenBank/DDBJ databases">
        <authorList>
            <person name="Kallberg Y."/>
            <person name="Tangrot J."/>
            <person name="Rosling A."/>
        </authorList>
    </citation>
    <scope>NUCLEOTIDE SEQUENCE</scope>
    <source>
        <strain evidence="2">BR232B</strain>
    </source>
</reference>
<dbReference type="AlphaFoldDB" id="A0A9N9D7W2"/>
<dbReference type="EMBL" id="CAJVPI010001757">
    <property type="protein sequence ID" value="CAG8625555.1"/>
    <property type="molecule type" value="Genomic_DNA"/>
</dbReference>
<feature type="non-terminal residue" evidence="2">
    <location>
        <position position="1"/>
    </location>
</feature>
<accession>A0A9N9D7W2</accession>
<organism evidence="2 3">
    <name type="scientific">Paraglomus brasilianum</name>
    <dbReference type="NCBI Taxonomy" id="144538"/>
    <lineage>
        <taxon>Eukaryota</taxon>
        <taxon>Fungi</taxon>
        <taxon>Fungi incertae sedis</taxon>
        <taxon>Mucoromycota</taxon>
        <taxon>Glomeromycotina</taxon>
        <taxon>Glomeromycetes</taxon>
        <taxon>Paraglomerales</taxon>
        <taxon>Paraglomeraceae</taxon>
        <taxon>Paraglomus</taxon>
    </lineage>
</organism>